<evidence type="ECO:0000256" key="7">
    <source>
        <dbReference type="ARBA" id="ARBA00022692"/>
    </source>
</evidence>
<dbReference type="InterPro" id="IPR003661">
    <property type="entry name" value="HisK_dim/P_dom"/>
</dbReference>
<dbReference type="InterPro" id="IPR003660">
    <property type="entry name" value="HAMP_dom"/>
</dbReference>
<dbReference type="AlphaFoldDB" id="A0A3S8ZBL9"/>
<sequence>MTDQATEERTEPSRGRLLADRVGELWHFISQRLQVRVIGILITIVAVSVSLTFGIALWRIRDQVYEDRIDSIVEEFGADARAAEQRFTATIGTNPGNVQETVKTIVNSMYDPSSSVVGVMLMRSADQPASSIQILEPSNGPTVLREIITDEMRAQTANSEALHWQPIAIPDGAGGTTPGIVIGIAVTVPGAGDYELYSFYSLASEQRLLSLVTAVQVSAAGLLLALLIALAVVLVRMVLVPIREASRNARRIADGAFEVRMDVRGDDELAQLAQSFNQMASSLDEQFTRLQKLSKVQQDFVSAVSHELRSPVTTIRMAGQLIYDKRADLPPSLQRSAELMQRQLVNLDAMLADLLEISRFDAGAMALNAENVDLAEVVESVVDMAAPLAREDQVRVTIHADGDTYAVVEQRRIERIVRNLVVNAIEHADDGAVRVDVVGNDTAVGVRVVDNGIGMSQEQADHVFDRFWRADAARVRKAGGTGLGLTIAREDAILHGGEIRVWGVLGEGASFLLILPREPGAPYTAPLDVEVEFDALALEGDLT</sequence>
<evidence type="ECO:0000256" key="14">
    <source>
        <dbReference type="ARBA" id="ARBA00035305"/>
    </source>
</evidence>
<evidence type="ECO:0000256" key="3">
    <source>
        <dbReference type="ARBA" id="ARBA00012438"/>
    </source>
</evidence>
<evidence type="ECO:0000256" key="13">
    <source>
        <dbReference type="ARBA" id="ARBA00023136"/>
    </source>
</evidence>
<dbReference type="PANTHER" id="PTHR42878">
    <property type="entry name" value="TWO-COMPONENT HISTIDINE KINASE"/>
    <property type="match status" value="1"/>
</dbReference>
<dbReference type="Gene3D" id="6.10.340.10">
    <property type="match status" value="1"/>
</dbReference>
<evidence type="ECO:0000256" key="1">
    <source>
        <dbReference type="ARBA" id="ARBA00000085"/>
    </source>
</evidence>
<keyword evidence="4" id="KW-1003">Cell membrane</keyword>
<dbReference type="NCBIfam" id="NF040691">
    <property type="entry name" value="MtrAB_MtrB"/>
    <property type="match status" value="1"/>
</dbReference>
<dbReference type="CDD" id="cd00082">
    <property type="entry name" value="HisKA"/>
    <property type="match status" value="1"/>
</dbReference>
<dbReference type="InterPro" id="IPR050351">
    <property type="entry name" value="BphY/WalK/GraS-like"/>
</dbReference>
<keyword evidence="6" id="KW-0808">Transferase</keyword>
<keyword evidence="9 19" id="KW-0418">Kinase</keyword>
<comment type="catalytic activity">
    <reaction evidence="1">
        <text>ATP + protein L-histidine = ADP + protein N-phospho-L-histidine.</text>
        <dbReference type="EC" id="2.7.13.3"/>
    </reaction>
</comment>
<dbReference type="InterPro" id="IPR036097">
    <property type="entry name" value="HisK_dim/P_sf"/>
</dbReference>
<dbReference type="PROSITE" id="PS50109">
    <property type="entry name" value="HIS_KIN"/>
    <property type="match status" value="1"/>
</dbReference>
<evidence type="ECO:0000256" key="5">
    <source>
        <dbReference type="ARBA" id="ARBA00022553"/>
    </source>
</evidence>
<evidence type="ECO:0000256" key="9">
    <source>
        <dbReference type="ARBA" id="ARBA00022777"/>
    </source>
</evidence>
<feature type="transmembrane region" description="Helical" evidence="16">
    <location>
        <begin position="37"/>
        <end position="58"/>
    </location>
</feature>
<evidence type="ECO:0000313" key="19">
    <source>
        <dbReference type="EMBL" id="AZN30887.1"/>
    </source>
</evidence>
<keyword evidence="12" id="KW-0902">Two-component regulatory system</keyword>
<evidence type="ECO:0000259" key="18">
    <source>
        <dbReference type="PROSITE" id="PS50885"/>
    </source>
</evidence>
<dbReference type="Gene3D" id="1.10.287.130">
    <property type="match status" value="1"/>
</dbReference>
<dbReference type="SUPFAM" id="SSF158472">
    <property type="entry name" value="HAMP domain-like"/>
    <property type="match status" value="1"/>
</dbReference>
<dbReference type="PROSITE" id="PS50885">
    <property type="entry name" value="HAMP"/>
    <property type="match status" value="1"/>
</dbReference>
<evidence type="ECO:0000256" key="11">
    <source>
        <dbReference type="ARBA" id="ARBA00022989"/>
    </source>
</evidence>
<dbReference type="RefSeq" id="WP_126042026.1">
    <property type="nucleotide sequence ID" value="NZ_CP034438.1"/>
</dbReference>
<organism evidence="19 20">
    <name type="scientific">Flaviflexus salsibiostraticola</name>
    <dbReference type="NCBI Taxonomy" id="1282737"/>
    <lineage>
        <taxon>Bacteria</taxon>
        <taxon>Bacillati</taxon>
        <taxon>Actinomycetota</taxon>
        <taxon>Actinomycetes</taxon>
        <taxon>Actinomycetales</taxon>
        <taxon>Actinomycetaceae</taxon>
        <taxon>Flaviflexus</taxon>
    </lineage>
</organism>
<protein>
    <recommendedName>
        <fullName evidence="14">Sensor histidine kinase MtrB</fullName>
        <ecNumber evidence="3">2.7.13.3</ecNumber>
    </recommendedName>
    <alternativeName>
        <fullName evidence="15">Sensor-like histidine kinase SenX3</fullName>
    </alternativeName>
</protein>
<feature type="transmembrane region" description="Helical" evidence="16">
    <location>
        <begin position="208"/>
        <end position="239"/>
    </location>
</feature>
<keyword evidence="5" id="KW-0597">Phosphoprotein</keyword>
<dbReference type="SMART" id="SM00304">
    <property type="entry name" value="HAMP"/>
    <property type="match status" value="1"/>
</dbReference>
<keyword evidence="8" id="KW-0547">Nucleotide-binding</keyword>
<evidence type="ECO:0000256" key="6">
    <source>
        <dbReference type="ARBA" id="ARBA00022679"/>
    </source>
</evidence>
<dbReference type="GO" id="GO:0030295">
    <property type="term" value="F:protein kinase activator activity"/>
    <property type="evidence" value="ECO:0007669"/>
    <property type="project" value="TreeGrafter"/>
</dbReference>
<evidence type="ECO:0000256" key="4">
    <source>
        <dbReference type="ARBA" id="ARBA00022475"/>
    </source>
</evidence>
<evidence type="ECO:0000256" key="8">
    <source>
        <dbReference type="ARBA" id="ARBA00022741"/>
    </source>
</evidence>
<dbReference type="Pfam" id="PF00672">
    <property type="entry name" value="HAMP"/>
    <property type="match status" value="1"/>
</dbReference>
<evidence type="ECO:0000259" key="17">
    <source>
        <dbReference type="PROSITE" id="PS50109"/>
    </source>
</evidence>
<dbReference type="FunFam" id="3.30.565.10:FF:000013">
    <property type="entry name" value="Two-component sensor histidine kinase"/>
    <property type="match status" value="1"/>
</dbReference>
<dbReference type="Proteomes" id="UP000270021">
    <property type="component" value="Chromosome"/>
</dbReference>
<dbReference type="PRINTS" id="PR00344">
    <property type="entry name" value="BCTRLSENSOR"/>
</dbReference>
<proteinExistence type="predicted"/>
<name>A0A3S8ZBL9_9ACTO</name>
<keyword evidence="13 16" id="KW-0472">Membrane</keyword>
<dbReference type="InterPro" id="IPR005467">
    <property type="entry name" value="His_kinase_dom"/>
</dbReference>
<dbReference type="InterPro" id="IPR003594">
    <property type="entry name" value="HATPase_dom"/>
</dbReference>
<dbReference type="SUPFAM" id="SSF47384">
    <property type="entry name" value="Homodimeric domain of signal transducing histidine kinase"/>
    <property type="match status" value="1"/>
</dbReference>
<keyword evidence="7 16" id="KW-0812">Transmembrane</keyword>
<dbReference type="EC" id="2.7.13.3" evidence="3"/>
<reference evidence="19 20" key="1">
    <citation type="submission" date="2018-12" db="EMBL/GenBank/DDBJ databases">
        <title>Complete genome sequence of Flaviflexus salsibiostraticola KCTC 33148.</title>
        <authorList>
            <person name="Bae J.-W."/>
        </authorList>
    </citation>
    <scope>NUCLEOTIDE SEQUENCE [LARGE SCALE GENOMIC DNA]</scope>
    <source>
        <strain evidence="19 20">KCTC 33148</strain>
    </source>
</reference>
<feature type="domain" description="Histidine kinase" evidence="17">
    <location>
        <begin position="303"/>
        <end position="519"/>
    </location>
</feature>
<feature type="domain" description="HAMP" evidence="18">
    <location>
        <begin position="236"/>
        <end position="288"/>
    </location>
</feature>
<evidence type="ECO:0000313" key="20">
    <source>
        <dbReference type="Proteomes" id="UP000270021"/>
    </source>
</evidence>
<dbReference type="Pfam" id="PF00512">
    <property type="entry name" value="HisKA"/>
    <property type="match status" value="1"/>
</dbReference>
<dbReference type="SUPFAM" id="SSF55874">
    <property type="entry name" value="ATPase domain of HSP90 chaperone/DNA topoisomerase II/histidine kinase"/>
    <property type="match status" value="1"/>
</dbReference>
<dbReference type="InterPro" id="IPR036890">
    <property type="entry name" value="HATPase_C_sf"/>
</dbReference>
<dbReference type="CDD" id="cd00075">
    <property type="entry name" value="HATPase"/>
    <property type="match status" value="1"/>
</dbReference>
<dbReference type="SMART" id="SM00388">
    <property type="entry name" value="HisKA"/>
    <property type="match status" value="1"/>
</dbReference>
<keyword evidence="10" id="KW-0067">ATP-binding</keyword>
<dbReference type="SMART" id="SM00387">
    <property type="entry name" value="HATPase_c"/>
    <property type="match status" value="1"/>
</dbReference>
<dbReference type="GO" id="GO:0005886">
    <property type="term" value="C:plasma membrane"/>
    <property type="evidence" value="ECO:0007669"/>
    <property type="project" value="UniProtKB-SubCell"/>
</dbReference>
<evidence type="ECO:0000256" key="16">
    <source>
        <dbReference type="SAM" id="Phobius"/>
    </source>
</evidence>
<dbReference type="EMBL" id="CP034438">
    <property type="protein sequence ID" value="AZN30887.1"/>
    <property type="molecule type" value="Genomic_DNA"/>
</dbReference>
<keyword evidence="20" id="KW-1185">Reference proteome</keyword>
<evidence type="ECO:0000256" key="2">
    <source>
        <dbReference type="ARBA" id="ARBA00004651"/>
    </source>
</evidence>
<accession>A0A3S8ZBL9</accession>
<dbReference type="GO" id="GO:0000155">
    <property type="term" value="F:phosphorelay sensor kinase activity"/>
    <property type="evidence" value="ECO:0007669"/>
    <property type="project" value="InterPro"/>
</dbReference>
<gene>
    <name evidence="19" type="ORF">EJO69_11650</name>
</gene>
<dbReference type="InterPro" id="IPR047669">
    <property type="entry name" value="MtrAB_MtrB"/>
</dbReference>
<evidence type="ECO:0000256" key="12">
    <source>
        <dbReference type="ARBA" id="ARBA00023012"/>
    </source>
</evidence>
<dbReference type="InterPro" id="IPR004358">
    <property type="entry name" value="Sig_transdc_His_kin-like_C"/>
</dbReference>
<dbReference type="FunFam" id="1.10.287.130:FF:000010">
    <property type="entry name" value="Two-component sensor histidine kinase"/>
    <property type="match status" value="1"/>
</dbReference>
<dbReference type="OrthoDB" id="9786919at2"/>
<evidence type="ECO:0000256" key="10">
    <source>
        <dbReference type="ARBA" id="ARBA00022840"/>
    </source>
</evidence>
<keyword evidence="11 16" id="KW-1133">Transmembrane helix</keyword>
<dbReference type="GO" id="GO:0000156">
    <property type="term" value="F:phosphorelay response regulator activity"/>
    <property type="evidence" value="ECO:0007669"/>
    <property type="project" value="TreeGrafter"/>
</dbReference>
<dbReference type="KEGG" id="fsl:EJO69_11650"/>
<dbReference type="CDD" id="cd06225">
    <property type="entry name" value="HAMP"/>
    <property type="match status" value="1"/>
</dbReference>
<evidence type="ECO:0000256" key="15">
    <source>
        <dbReference type="ARBA" id="ARBA00039401"/>
    </source>
</evidence>
<dbReference type="Pfam" id="PF02518">
    <property type="entry name" value="HATPase_c"/>
    <property type="match status" value="1"/>
</dbReference>
<comment type="subcellular location">
    <subcellularLocation>
        <location evidence="2">Cell membrane</location>
        <topology evidence="2">Multi-pass membrane protein</topology>
    </subcellularLocation>
</comment>
<dbReference type="Gene3D" id="3.30.565.10">
    <property type="entry name" value="Histidine kinase-like ATPase, C-terminal domain"/>
    <property type="match status" value="1"/>
</dbReference>
<dbReference type="GO" id="GO:0005524">
    <property type="term" value="F:ATP binding"/>
    <property type="evidence" value="ECO:0007669"/>
    <property type="project" value="UniProtKB-KW"/>
</dbReference>
<dbReference type="GO" id="GO:0007234">
    <property type="term" value="P:osmosensory signaling via phosphorelay pathway"/>
    <property type="evidence" value="ECO:0007669"/>
    <property type="project" value="TreeGrafter"/>
</dbReference>
<dbReference type="PANTHER" id="PTHR42878:SF7">
    <property type="entry name" value="SENSOR HISTIDINE KINASE GLRK"/>
    <property type="match status" value="1"/>
</dbReference>